<evidence type="ECO:0000256" key="2">
    <source>
        <dbReference type="ARBA" id="ARBA00023015"/>
    </source>
</evidence>
<comment type="caution">
    <text evidence="9">The sequence shown here is derived from an EMBL/GenBank/DDBJ whole genome shotgun (WGS) entry which is preliminary data.</text>
</comment>
<dbReference type="SUPFAM" id="SSF46894">
    <property type="entry name" value="C-terminal effector domain of the bipartite response regulators"/>
    <property type="match status" value="1"/>
</dbReference>
<keyword evidence="6" id="KW-0812">Transmembrane</keyword>
<feature type="transmembrane region" description="Helical" evidence="6">
    <location>
        <begin position="83"/>
        <end position="106"/>
    </location>
</feature>
<protein>
    <submittedName>
        <fullName evidence="9">Transcriptional activator</fullName>
    </submittedName>
</protein>
<keyword evidence="10" id="KW-1185">Reference proteome</keyword>
<keyword evidence="6" id="KW-1133">Transmembrane helix</keyword>
<feature type="region of interest" description="Disordered" evidence="5">
    <location>
        <begin position="274"/>
        <end position="333"/>
    </location>
</feature>
<sequence length="997" mass="107506">MTAHPHHTRRKLTPSTNRHAVRAVANMLRFVGRVLRGLLAAVVLLTLVAGLPWALVHFVGWPLPDHVPSWEEIQATLLNPMSAQFLLDSLAVLCWIVWFFFALDVLRCIVDAVRGITWPQVRPPGPLHGLAAALIGTIVLTLLGNRPPYTAPTPTTAALASNLAPVAVVAPLTPGPAAYTTTQHATVTHQTTTMVIDRAAPAPAGMVQVTEEVRLPHDGIYDSLWRVAERIYGPGGGSRWPELFQLNRGVEQPDGRTLTNPNLVRPGWKIAAYIPAPPDLRPPDTPQQPPVPPPQPPPTTTAPPSTQPAPNTTPAPAPAPADHSGEQTSNQAEPGLDLLTGAFVSLGLAGVITAAVMSARIWRRRRYRIGSGDRADLHRPIAPVVRFLRTAHDDHDDDRRSVENVEFVDLVPAPPRIHITTAGDLEPDDEPTPVPTRVGVRGGRELAVNLASTRGLGLAGPGATAAARALLLHLLAEQQPGVGVCVLVPADDLHLVFDSAEVESLPSTVRVVESLDAALNEMEAALLTRTRHAIEETGTPPTATSLVLLGSPAPHAERRLQAVLDNGSTLGLAGILLGQWRPGATVRVRHDGTVSATSPGPGDALAGARLFTLPTTDTTELLAVLRDAEGPTDLPAPDLAPGAAGDEEASRANVAQDDHDLTQHRVPEQRAVEEMTQLESTRPPDPYDNQPAAPAPLAGSPDQHDIANDDVELADNRSSRSDDLPRPADGDQVAPQRPLAVRVLGRVYLVLHDDTGEHELGGVLTPKQREVFVYLALHPQGVRREILNEAVWPDSRPPRPYNSFHNTLSMLRRALSDATDGALDNLVLSDDGRYQLNHDLVVVDFWQLQHALQTPRPISGDTVLLVHDAIELYHGDLAEDLVVPWIEPFRESLRRDVLDALGSLIQAHSDTDPETMLTLLERARKLDCYNEGVYRDIIRAQARLGQYAAIPRTLALLTTTLDEIGQHPSGDTLNLAAFLQRRGSTQRDASTDNAAAS</sequence>
<name>A0A542DPM1_AMYCI</name>
<dbReference type="Pfam" id="PF03704">
    <property type="entry name" value="BTAD"/>
    <property type="match status" value="1"/>
</dbReference>
<dbReference type="InterPro" id="IPR036779">
    <property type="entry name" value="LysM_dom_sf"/>
</dbReference>
<feature type="compositionally biased region" description="Basic and acidic residues" evidence="5">
    <location>
        <begin position="714"/>
        <end position="729"/>
    </location>
</feature>
<dbReference type="Gene3D" id="1.10.10.10">
    <property type="entry name" value="Winged helix-like DNA-binding domain superfamily/Winged helix DNA-binding domain"/>
    <property type="match status" value="1"/>
</dbReference>
<feature type="transmembrane region" description="Helical" evidence="6">
    <location>
        <begin position="127"/>
        <end position="144"/>
    </location>
</feature>
<comment type="similarity">
    <text evidence="1">Belongs to the AfsR/DnrI/RedD regulatory family.</text>
</comment>
<dbReference type="PANTHER" id="PTHR35807">
    <property type="entry name" value="TRANSCRIPTIONAL REGULATOR REDD-RELATED"/>
    <property type="match status" value="1"/>
</dbReference>
<dbReference type="InterPro" id="IPR005158">
    <property type="entry name" value="BTAD"/>
</dbReference>
<dbReference type="Gene3D" id="1.25.40.10">
    <property type="entry name" value="Tetratricopeptide repeat domain"/>
    <property type="match status" value="1"/>
</dbReference>
<dbReference type="InterPro" id="IPR016032">
    <property type="entry name" value="Sig_transdc_resp-reg_C-effctor"/>
</dbReference>
<dbReference type="SMART" id="SM00862">
    <property type="entry name" value="Trans_reg_C"/>
    <property type="match status" value="1"/>
</dbReference>
<reference evidence="9 10" key="1">
    <citation type="submission" date="2019-06" db="EMBL/GenBank/DDBJ databases">
        <title>Sequencing the genomes of 1000 actinobacteria strains.</title>
        <authorList>
            <person name="Klenk H.-P."/>
        </authorList>
    </citation>
    <scope>NUCLEOTIDE SEQUENCE [LARGE SCALE GENOMIC DNA]</scope>
    <source>
        <strain evidence="9 10">DSM 45679</strain>
    </source>
</reference>
<feature type="compositionally biased region" description="Pro residues" evidence="5">
    <location>
        <begin position="275"/>
        <end position="319"/>
    </location>
</feature>
<organism evidence="9 10">
    <name type="scientific">Amycolatopsis cihanbeyliensis</name>
    <dbReference type="NCBI Taxonomy" id="1128664"/>
    <lineage>
        <taxon>Bacteria</taxon>
        <taxon>Bacillati</taxon>
        <taxon>Actinomycetota</taxon>
        <taxon>Actinomycetes</taxon>
        <taxon>Pseudonocardiales</taxon>
        <taxon>Pseudonocardiaceae</taxon>
        <taxon>Amycolatopsis</taxon>
    </lineage>
</organism>
<feature type="transmembrane region" description="Helical" evidence="6">
    <location>
        <begin position="37"/>
        <end position="63"/>
    </location>
</feature>
<evidence type="ECO:0000313" key="10">
    <source>
        <dbReference type="Proteomes" id="UP000320876"/>
    </source>
</evidence>
<dbReference type="PANTHER" id="PTHR35807:SF1">
    <property type="entry name" value="TRANSCRIPTIONAL REGULATOR REDD"/>
    <property type="match status" value="1"/>
</dbReference>
<evidence type="ECO:0000256" key="1">
    <source>
        <dbReference type="ARBA" id="ARBA00005820"/>
    </source>
</evidence>
<keyword evidence="2" id="KW-0805">Transcription regulation</keyword>
<keyword evidence="6" id="KW-0472">Membrane</keyword>
<feature type="region of interest" description="Disordered" evidence="5">
    <location>
        <begin position="628"/>
        <end position="737"/>
    </location>
</feature>
<dbReference type="SMART" id="SM01043">
    <property type="entry name" value="BTAD"/>
    <property type="match status" value="1"/>
</dbReference>
<dbReference type="GO" id="GO:0003677">
    <property type="term" value="F:DNA binding"/>
    <property type="evidence" value="ECO:0007669"/>
    <property type="project" value="UniProtKB-KW"/>
</dbReference>
<feature type="domain" description="OmpR/PhoB-type" evidence="7">
    <location>
        <begin position="757"/>
        <end position="836"/>
    </location>
</feature>
<proteinExistence type="inferred from homology"/>
<evidence type="ECO:0000256" key="4">
    <source>
        <dbReference type="ARBA" id="ARBA00023163"/>
    </source>
</evidence>
<dbReference type="GO" id="GO:0000160">
    <property type="term" value="P:phosphorelay signal transduction system"/>
    <property type="evidence" value="ECO:0007669"/>
    <property type="project" value="InterPro"/>
</dbReference>
<feature type="region of interest" description="Disordered" evidence="5">
    <location>
        <begin position="420"/>
        <end position="439"/>
    </location>
</feature>
<dbReference type="GO" id="GO:0006355">
    <property type="term" value="P:regulation of DNA-templated transcription"/>
    <property type="evidence" value="ECO:0007669"/>
    <property type="project" value="InterPro"/>
</dbReference>
<gene>
    <name evidence="9" type="ORF">FB471_4872</name>
</gene>
<evidence type="ECO:0000259" key="8">
    <source>
        <dbReference type="SMART" id="SM01043"/>
    </source>
</evidence>
<feature type="compositionally biased region" description="Basic and acidic residues" evidence="5">
    <location>
        <begin position="656"/>
        <end position="673"/>
    </location>
</feature>
<dbReference type="Gene3D" id="3.10.350.10">
    <property type="entry name" value="LysM domain"/>
    <property type="match status" value="1"/>
</dbReference>
<dbReference type="InterPro" id="IPR036388">
    <property type="entry name" value="WH-like_DNA-bd_sf"/>
</dbReference>
<evidence type="ECO:0000259" key="7">
    <source>
        <dbReference type="SMART" id="SM00862"/>
    </source>
</evidence>
<dbReference type="Proteomes" id="UP000320876">
    <property type="component" value="Unassembled WGS sequence"/>
</dbReference>
<dbReference type="InterPro" id="IPR051677">
    <property type="entry name" value="AfsR-DnrI-RedD_regulator"/>
</dbReference>
<evidence type="ECO:0000256" key="5">
    <source>
        <dbReference type="SAM" id="MobiDB-lite"/>
    </source>
</evidence>
<evidence type="ECO:0000313" key="9">
    <source>
        <dbReference type="EMBL" id="TQJ05051.1"/>
    </source>
</evidence>
<evidence type="ECO:0000256" key="6">
    <source>
        <dbReference type="SAM" id="Phobius"/>
    </source>
</evidence>
<keyword evidence="3" id="KW-0238">DNA-binding</keyword>
<feature type="domain" description="Bacterial transcriptional activator" evidence="8">
    <location>
        <begin position="843"/>
        <end position="980"/>
    </location>
</feature>
<dbReference type="EMBL" id="VFML01000001">
    <property type="protein sequence ID" value="TQJ05051.1"/>
    <property type="molecule type" value="Genomic_DNA"/>
</dbReference>
<dbReference type="InterPro" id="IPR001867">
    <property type="entry name" value="OmpR/PhoB-type_DNA-bd"/>
</dbReference>
<accession>A0A542DPM1</accession>
<feature type="compositionally biased region" description="Low complexity" evidence="5">
    <location>
        <begin position="631"/>
        <end position="644"/>
    </location>
</feature>
<evidence type="ECO:0000256" key="3">
    <source>
        <dbReference type="ARBA" id="ARBA00023125"/>
    </source>
</evidence>
<dbReference type="InterPro" id="IPR011990">
    <property type="entry name" value="TPR-like_helical_dom_sf"/>
</dbReference>
<keyword evidence="4" id="KW-0804">Transcription</keyword>
<dbReference type="AlphaFoldDB" id="A0A542DPM1"/>